<dbReference type="SMART" id="SM00387">
    <property type="entry name" value="HATPase_c"/>
    <property type="match status" value="1"/>
</dbReference>
<proteinExistence type="predicted"/>
<dbReference type="InterPro" id="IPR003661">
    <property type="entry name" value="HisK_dim/P_dom"/>
</dbReference>
<dbReference type="SUPFAM" id="SSF47384">
    <property type="entry name" value="Homodimeric domain of signal transducing histidine kinase"/>
    <property type="match status" value="1"/>
</dbReference>
<gene>
    <name evidence="5" type="ORF">C5O18_08555</name>
</gene>
<dbReference type="InterPro" id="IPR004358">
    <property type="entry name" value="Sig_transdc_His_kin-like_C"/>
</dbReference>
<evidence type="ECO:0000256" key="3">
    <source>
        <dbReference type="ARBA" id="ARBA00022553"/>
    </source>
</evidence>
<dbReference type="Gene3D" id="3.30.450.40">
    <property type="match status" value="1"/>
</dbReference>
<name>A0A2P6AQX0_9GAMM</name>
<evidence type="ECO:0000259" key="4">
    <source>
        <dbReference type="PROSITE" id="PS50109"/>
    </source>
</evidence>
<keyword evidence="6" id="KW-1185">Reference proteome</keyword>
<dbReference type="RefSeq" id="WP_241146801.1">
    <property type="nucleotide sequence ID" value="NZ_PTQZ01000244.1"/>
</dbReference>
<accession>A0A2P6AQX0</accession>
<dbReference type="InterPro" id="IPR036097">
    <property type="entry name" value="HisK_dim/P_sf"/>
</dbReference>
<dbReference type="CDD" id="cd00082">
    <property type="entry name" value="HisKA"/>
    <property type="match status" value="1"/>
</dbReference>
<evidence type="ECO:0000313" key="5">
    <source>
        <dbReference type="EMBL" id="PQA33666.1"/>
    </source>
</evidence>
<dbReference type="EC" id="2.7.13.3" evidence="2"/>
<dbReference type="GO" id="GO:0000155">
    <property type="term" value="F:phosphorelay sensor kinase activity"/>
    <property type="evidence" value="ECO:0007669"/>
    <property type="project" value="InterPro"/>
</dbReference>
<dbReference type="Pfam" id="PF02518">
    <property type="entry name" value="HATPase_c"/>
    <property type="match status" value="1"/>
</dbReference>
<comment type="catalytic activity">
    <reaction evidence="1">
        <text>ATP + protein L-histidine = ADP + protein N-phospho-L-histidine.</text>
        <dbReference type="EC" id="2.7.13.3"/>
    </reaction>
</comment>
<dbReference type="InterPro" id="IPR003594">
    <property type="entry name" value="HATPase_dom"/>
</dbReference>
<evidence type="ECO:0000256" key="2">
    <source>
        <dbReference type="ARBA" id="ARBA00012438"/>
    </source>
</evidence>
<dbReference type="CDD" id="cd00075">
    <property type="entry name" value="HATPase"/>
    <property type="match status" value="1"/>
</dbReference>
<dbReference type="PROSITE" id="PS50109">
    <property type="entry name" value="HIS_KIN"/>
    <property type="match status" value="1"/>
</dbReference>
<dbReference type="InterPro" id="IPR036890">
    <property type="entry name" value="HATPase_C_sf"/>
</dbReference>
<dbReference type="PANTHER" id="PTHR43547:SF2">
    <property type="entry name" value="HYBRID SIGNAL TRANSDUCTION HISTIDINE KINASE C"/>
    <property type="match status" value="1"/>
</dbReference>
<evidence type="ECO:0000313" key="6">
    <source>
        <dbReference type="Proteomes" id="UP000243900"/>
    </source>
</evidence>
<dbReference type="AlphaFoldDB" id="A0A2P6AQX0"/>
<dbReference type="Proteomes" id="UP000243900">
    <property type="component" value="Unassembled WGS sequence"/>
</dbReference>
<feature type="domain" description="Histidine kinase" evidence="4">
    <location>
        <begin position="81"/>
        <end position="299"/>
    </location>
</feature>
<organism evidence="5 6">
    <name type="scientific">Amnimonas aquatica</name>
    <dbReference type="NCBI Taxonomy" id="2094561"/>
    <lineage>
        <taxon>Bacteria</taxon>
        <taxon>Pseudomonadati</taxon>
        <taxon>Pseudomonadota</taxon>
        <taxon>Gammaproteobacteria</taxon>
        <taxon>Moraxellales</taxon>
        <taxon>Moraxellaceae</taxon>
        <taxon>Amnimonas</taxon>
    </lineage>
</organism>
<dbReference type="Pfam" id="PF00512">
    <property type="entry name" value="HisKA"/>
    <property type="match status" value="1"/>
</dbReference>
<dbReference type="PRINTS" id="PR00344">
    <property type="entry name" value="BCTRLSENSOR"/>
</dbReference>
<dbReference type="SUPFAM" id="SSF55781">
    <property type="entry name" value="GAF domain-like"/>
    <property type="match status" value="1"/>
</dbReference>
<protein>
    <recommendedName>
        <fullName evidence="2">histidine kinase</fullName>
        <ecNumber evidence="2">2.7.13.3</ecNumber>
    </recommendedName>
</protein>
<dbReference type="EMBL" id="PTQZ01000244">
    <property type="protein sequence ID" value="PQA33666.1"/>
    <property type="molecule type" value="Genomic_DNA"/>
</dbReference>
<dbReference type="PANTHER" id="PTHR43547">
    <property type="entry name" value="TWO-COMPONENT HISTIDINE KINASE"/>
    <property type="match status" value="1"/>
</dbReference>
<dbReference type="SMART" id="SM00388">
    <property type="entry name" value="HisKA"/>
    <property type="match status" value="1"/>
</dbReference>
<comment type="caution">
    <text evidence="5">The sequence shown here is derived from an EMBL/GenBank/DDBJ whole genome shotgun (WGS) entry which is preliminary data.</text>
</comment>
<dbReference type="InterPro" id="IPR029016">
    <property type="entry name" value="GAF-like_dom_sf"/>
</dbReference>
<dbReference type="Gene3D" id="1.10.287.130">
    <property type="match status" value="1"/>
</dbReference>
<feature type="non-terminal residue" evidence="5">
    <location>
        <position position="1"/>
    </location>
</feature>
<evidence type="ECO:0000256" key="1">
    <source>
        <dbReference type="ARBA" id="ARBA00000085"/>
    </source>
</evidence>
<sequence length="302" mass="32580">EYNSIAYLGIPLTTTQGQTLGSFCAVRSEPYQWSEREITVMRALAHAVITEIELRLLASQFRDSYHELRTLSLQRDEMIDMLVHDLRNPLSSLIAGMHLVRDDNPLTPAQQRALDIAQRGGETLLAMINDLLDSSRAKAVGMQLDLGPVAITEVCQAALEQVTHLAERSGVRLETDIALGLPPLRADRGKLRRVLVNLLANAIQHTPAGGMVSLEARADAGGRTLELIVSDTGLGIAPQQVDSLFDKYGTSSSSPGQTHSTGLGLPFCKLVAEAHGGDIQVASSISHGASFRLTLPLPARTH</sequence>
<dbReference type="InterPro" id="IPR005467">
    <property type="entry name" value="His_kinase_dom"/>
</dbReference>
<reference evidence="6" key="1">
    <citation type="submission" date="2018-02" db="EMBL/GenBank/DDBJ databases">
        <title>Genome sequencing of Solimonas sp. HR-BB.</title>
        <authorList>
            <person name="Lee Y."/>
            <person name="Jeon C.O."/>
        </authorList>
    </citation>
    <scope>NUCLEOTIDE SEQUENCE [LARGE SCALE GENOMIC DNA]</scope>
    <source>
        <strain evidence="6">HR-E</strain>
    </source>
</reference>
<dbReference type="Gene3D" id="3.30.565.10">
    <property type="entry name" value="Histidine kinase-like ATPase, C-terminal domain"/>
    <property type="match status" value="1"/>
</dbReference>
<keyword evidence="3" id="KW-0597">Phosphoprotein</keyword>
<dbReference type="SUPFAM" id="SSF55874">
    <property type="entry name" value="ATPase domain of HSP90 chaperone/DNA topoisomerase II/histidine kinase"/>
    <property type="match status" value="1"/>
</dbReference>